<comment type="caution">
    <text evidence="2">The sequence shown here is derived from an EMBL/GenBank/DDBJ whole genome shotgun (WGS) entry which is preliminary data.</text>
</comment>
<gene>
    <name evidence="2" type="ORF">EV197_0488</name>
</gene>
<keyword evidence="3" id="KW-1185">Reference proteome</keyword>
<organism evidence="2 3">
    <name type="scientific">Aquimarina brevivitae</name>
    <dbReference type="NCBI Taxonomy" id="323412"/>
    <lineage>
        <taxon>Bacteria</taxon>
        <taxon>Pseudomonadati</taxon>
        <taxon>Bacteroidota</taxon>
        <taxon>Flavobacteriia</taxon>
        <taxon>Flavobacteriales</taxon>
        <taxon>Flavobacteriaceae</taxon>
        <taxon>Aquimarina</taxon>
    </lineage>
</organism>
<dbReference type="SUPFAM" id="SSF53756">
    <property type="entry name" value="UDP-Glycosyltransferase/glycogen phosphorylase"/>
    <property type="match status" value="1"/>
</dbReference>
<dbReference type="PANTHER" id="PTHR45947:SF3">
    <property type="entry name" value="SULFOQUINOVOSYL TRANSFERASE SQD2"/>
    <property type="match status" value="1"/>
</dbReference>
<protein>
    <submittedName>
        <fullName evidence="2">Glycosyltransferase involved in cell wall biosynthesis</fullName>
    </submittedName>
</protein>
<feature type="domain" description="Glycosyl transferase family 1" evidence="1">
    <location>
        <begin position="201"/>
        <end position="356"/>
    </location>
</feature>
<dbReference type="Pfam" id="PF00534">
    <property type="entry name" value="Glycos_transf_1"/>
    <property type="match status" value="1"/>
</dbReference>
<evidence type="ECO:0000313" key="2">
    <source>
        <dbReference type="EMBL" id="RZS99279.1"/>
    </source>
</evidence>
<dbReference type="RefSeq" id="WP_130285128.1">
    <property type="nucleotide sequence ID" value="NZ_SGXE01000001.1"/>
</dbReference>
<dbReference type="InterPro" id="IPR050194">
    <property type="entry name" value="Glycosyltransferase_grp1"/>
</dbReference>
<sequence length="385" mass="44405">MLSSLDKALIHDWYTQYRGGERCVEAITAIWNDFEHFTLVNTMSDAECKLVFKGKTPNTSFIEKLPFGKKKYRNYLPFFPLAIEQFDLSKHELIISSSSCVAKGVLTRADQLHISYVHSPVRYAWDLYHQYIKESGLTRGLKGLMAKYFLHKLRLWDVSTANRPDYYIANSQYVAKRIKKIYNKEAKVIYPPVAVEEFSISDQKEDYFVTCSSLVPYKKIDLIVEAFKKLNKRLIVIGDGPEYKKLKRLGGATIELKGFMDGAEKKEILKKARAFVFAADEDFGIAPIEAQACGIPVIAYKKGGIVETVNGVEVDQDNFVDKTGVFYKHQTKESLIEAVHFFEKNESRFNPQFINNHAQIFSRQRFQEEFKETVEEVYLAWKKGE</sequence>
<dbReference type="InterPro" id="IPR001296">
    <property type="entry name" value="Glyco_trans_1"/>
</dbReference>
<reference evidence="2 3" key="1">
    <citation type="submission" date="2019-02" db="EMBL/GenBank/DDBJ databases">
        <title>Genomic Encyclopedia of Type Strains, Phase IV (KMG-IV): sequencing the most valuable type-strain genomes for metagenomic binning, comparative biology and taxonomic classification.</title>
        <authorList>
            <person name="Goeker M."/>
        </authorList>
    </citation>
    <scope>NUCLEOTIDE SEQUENCE [LARGE SCALE GENOMIC DNA]</scope>
    <source>
        <strain evidence="2 3">DSM 17196</strain>
    </source>
</reference>
<name>A0A4V2F7B9_9FLAO</name>
<evidence type="ECO:0000313" key="3">
    <source>
        <dbReference type="Proteomes" id="UP000292262"/>
    </source>
</evidence>
<dbReference type="EMBL" id="SGXE01000001">
    <property type="protein sequence ID" value="RZS99279.1"/>
    <property type="molecule type" value="Genomic_DNA"/>
</dbReference>
<dbReference type="CDD" id="cd03804">
    <property type="entry name" value="GT4_WbaZ-like"/>
    <property type="match status" value="1"/>
</dbReference>
<dbReference type="Gene3D" id="3.40.50.2000">
    <property type="entry name" value="Glycogen Phosphorylase B"/>
    <property type="match status" value="2"/>
</dbReference>
<dbReference type="GO" id="GO:0016757">
    <property type="term" value="F:glycosyltransferase activity"/>
    <property type="evidence" value="ECO:0007669"/>
    <property type="project" value="InterPro"/>
</dbReference>
<accession>A0A4V2F7B9</accession>
<dbReference type="PANTHER" id="PTHR45947">
    <property type="entry name" value="SULFOQUINOVOSYL TRANSFERASE SQD2"/>
    <property type="match status" value="1"/>
</dbReference>
<keyword evidence="2" id="KW-0808">Transferase</keyword>
<dbReference type="Proteomes" id="UP000292262">
    <property type="component" value="Unassembled WGS sequence"/>
</dbReference>
<proteinExistence type="predicted"/>
<dbReference type="AlphaFoldDB" id="A0A4V2F7B9"/>
<dbReference type="OrthoDB" id="9768685at2"/>
<evidence type="ECO:0000259" key="1">
    <source>
        <dbReference type="Pfam" id="PF00534"/>
    </source>
</evidence>